<evidence type="ECO:0000259" key="9">
    <source>
        <dbReference type="Pfam" id="PF01431"/>
    </source>
</evidence>
<dbReference type="CDD" id="cd08662">
    <property type="entry name" value="M13"/>
    <property type="match status" value="1"/>
</dbReference>
<dbReference type="GO" id="GO:0016485">
    <property type="term" value="P:protein processing"/>
    <property type="evidence" value="ECO:0007669"/>
    <property type="project" value="TreeGrafter"/>
</dbReference>
<evidence type="ECO:0000256" key="2">
    <source>
        <dbReference type="ARBA" id="ARBA00007357"/>
    </source>
</evidence>
<dbReference type="GO" id="GO:0004222">
    <property type="term" value="F:metalloendopeptidase activity"/>
    <property type="evidence" value="ECO:0007669"/>
    <property type="project" value="InterPro"/>
</dbReference>
<keyword evidence="4" id="KW-0479">Metal-binding</keyword>
<dbReference type="GO" id="GO:0005886">
    <property type="term" value="C:plasma membrane"/>
    <property type="evidence" value="ECO:0007669"/>
    <property type="project" value="TreeGrafter"/>
</dbReference>
<sequence length="705" mass="77956">MIRTIFKLTASAAVLALAIPAAAQDAERAPTPTMDFGTWGFDPKALDPAVDPGDDFFAYANGKWVRENPIPAEYTRFGAFNILREKSTADVEALVADLVASNPAPGSKERRIVDAYQSFLDTAAIDAAGLAPAQPYLQKIFQAPDLEGLVTLFAEPGIPSLVAAGVTVDSKDPNRYIVSVGFDGMGLPDRDYYLVDSERNLEIRERYKQYLASMLGKAGYQEPEATAEAVYAFERQVAELEWDRTALRNRDITYNKLTRAEMLALAPQFPAARLLEAAQFGQVDEFLVSQIPPTAQEVEEYGLTPEALAGIGGGAPAMMKLLTETPLATVKAFMAARFLSEHASVLPSEIDEANFAFYGKFLQGQEEQRPRWKRAIDATEGQLGEQLGAIYAERYFPAESKAAMDELVANLRKALAASLEENDWMTEATKKQAMAKLDSFVPKVGYPDEFETYEGLEIVNGDALGNRVRAIAWETEDNRSKLGQPVDRTEWHMLPQTVNAYYNPVFNEIVFPAGILQQPFFGASADPAVNYGGIGAVIGHEIGHGFDDQGSKYDHTGALKNWWADADRKQFEALADKLAAQYDTYCPYDEGKTCVNGRFTLGENIGDVGGLSMAYRAYRMSLNGKEAPVLDGLTGDQRFFLAWAQVWRSAQRESAGRQRLLTDPHSPEEFRTNGAVRNHDAWYKAFNVTPGDDLYLPPEERVRIW</sequence>
<dbReference type="AlphaFoldDB" id="A0A6I4US84"/>
<dbReference type="Pfam" id="PF01431">
    <property type="entry name" value="Peptidase_M13"/>
    <property type="match status" value="1"/>
</dbReference>
<evidence type="ECO:0000313" key="11">
    <source>
        <dbReference type="EMBL" id="MXP40443.1"/>
    </source>
</evidence>
<keyword evidence="6" id="KW-0862">Zinc</keyword>
<dbReference type="Pfam" id="PF05649">
    <property type="entry name" value="Peptidase_M13_N"/>
    <property type="match status" value="1"/>
</dbReference>
<evidence type="ECO:0000256" key="8">
    <source>
        <dbReference type="SAM" id="SignalP"/>
    </source>
</evidence>
<organism evidence="11 12">
    <name type="scientific">Croceibacterium soli</name>
    <dbReference type="NCBI Taxonomy" id="1739690"/>
    <lineage>
        <taxon>Bacteria</taxon>
        <taxon>Pseudomonadati</taxon>
        <taxon>Pseudomonadota</taxon>
        <taxon>Alphaproteobacteria</taxon>
        <taxon>Sphingomonadales</taxon>
        <taxon>Erythrobacteraceae</taxon>
        <taxon>Croceibacterium</taxon>
    </lineage>
</organism>
<evidence type="ECO:0000256" key="6">
    <source>
        <dbReference type="ARBA" id="ARBA00022833"/>
    </source>
</evidence>
<keyword evidence="12" id="KW-1185">Reference proteome</keyword>
<evidence type="ECO:0000313" key="12">
    <source>
        <dbReference type="Proteomes" id="UP000469159"/>
    </source>
</evidence>
<evidence type="ECO:0000256" key="7">
    <source>
        <dbReference type="ARBA" id="ARBA00023049"/>
    </source>
</evidence>
<dbReference type="InterPro" id="IPR024079">
    <property type="entry name" value="MetalloPept_cat_dom_sf"/>
</dbReference>
<dbReference type="InterPro" id="IPR008753">
    <property type="entry name" value="Peptidase_M13_N"/>
</dbReference>
<dbReference type="InterPro" id="IPR000718">
    <property type="entry name" value="Peptidase_M13"/>
</dbReference>
<evidence type="ECO:0000256" key="3">
    <source>
        <dbReference type="ARBA" id="ARBA00022670"/>
    </source>
</evidence>
<keyword evidence="7" id="KW-0482">Metalloprotease</keyword>
<dbReference type="SUPFAM" id="SSF55486">
    <property type="entry name" value="Metalloproteases ('zincins'), catalytic domain"/>
    <property type="match status" value="1"/>
</dbReference>
<reference evidence="11 12" key="1">
    <citation type="submission" date="2019-12" db="EMBL/GenBank/DDBJ databases">
        <title>Genomic-based taxomic classification of the family Erythrobacteraceae.</title>
        <authorList>
            <person name="Xu L."/>
        </authorList>
    </citation>
    <scope>NUCLEOTIDE SEQUENCE [LARGE SCALE GENOMIC DNA]</scope>
    <source>
        <strain evidence="11 12">MCCC 1K02066</strain>
    </source>
</reference>
<name>A0A6I4US84_9SPHN</name>
<dbReference type="InterPro" id="IPR018497">
    <property type="entry name" value="Peptidase_M13_C"/>
</dbReference>
<comment type="similarity">
    <text evidence="2">Belongs to the peptidase M13 family.</text>
</comment>
<dbReference type="PRINTS" id="PR00786">
    <property type="entry name" value="NEPRILYSIN"/>
</dbReference>
<keyword evidence="8" id="KW-0732">Signal</keyword>
<dbReference type="PANTHER" id="PTHR11733:SF167">
    <property type="entry name" value="FI17812P1-RELATED"/>
    <property type="match status" value="1"/>
</dbReference>
<dbReference type="GO" id="GO:0046872">
    <property type="term" value="F:metal ion binding"/>
    <property type="evidence" value="ECO:0007669"/>
    <property type="project" value="UniProtKB-KW"/>
</dbReference>
<comment type="cofactor">
    <cofactor evidence="1">
        <name>Zn(2+)</name>
        <dbReference type="ChEBI" id="CHEBI:29105"/>
    </cofactor>
</comment>
<dbReference type="EMBL" id="WTYK01000001">
    <property type="protein sequence ID" value="MXP40443.1"/>
    <property type="molecule type" value="Genomic_DNA"/>
</dbReference>
<feature type="chain" id="PRO_5026068511" evidence="8">
    <location>
        <begin position="24"/>
        <end position="705"/>
    </location>
</feature>
<evidence type="ECO:0000259" key="10">
    <source>
        <dbReference type="Pfam" id="PF05649"/>
    </source>
</evidence>
<feature type="domain" description="Peptidase M13 C-terminal" evidence="9">
    <location>
        <begin position="499"/>
        <end position="702"/>
    </location>
</feature>
<dbReference type="Gene3D" id="1.10.1380.10">
    <property type="entry name" value="Neutral endopeptidase , domain2"/>
    <property type="match status" value="1"/>
</dbReference>
<keyword evidence="3" id="KW-0645">Protease</keyword>
<dbReference type="PROSITE" id="PS51885">
    <property type="entry name" value="NEPRILYSIN"/>
    <property type="match status" value="1"/>
</dbReference>
<evidence type="ECO:0000256" key="5">
    <source>
        <dbReference type="ARBA" id="ARBA00022801"/>
    </source>
</evidence>
<feature type="domain" description="Peptidase M13 N-terminal" evidence="10">
    <location>
        <begin position="52"/>
        <end position="447"/>
    </location>
</feature>
<gene>
    <name evidence="11" type="ORF">GRI75_02130</name>
</gene>
<comment type="caution">
    <text evidence="11">The sequence shown here is derived from an EMBL/GenBank/DDBJ whole genome shotgun (WGS) entry which is preliminary data.</text>
</comment>
<dbReference type="PANTHER" id="PTHR11733">
    <property type="entry name" value="ZINC METALLOPROTEASE FAMILY M13 NEPRILYSIN-RELATED"/>
    <property type="match status" value="1"/>
</dbReference>
<keyword evidence="5" id="KW-0378">Hydrolase</keyword>
<proteinExistence type="inferred from homology"/>
<dbReference type="RefSeq" id="WP_160745277.1">
    <property type="nucleotide sequence ID" value="NZ_WTYK01000001.1"/>
</dbReference>
<feature type="signal peptide" evidence="8">
    <location>
        <begin position="1"/>
        <end position="23"/>
    </location>
</feature>
<dbReference type="InterPro" id="IPR042089">
    <property type="entry name" value="Peptidase_M13_dom_2"/>
</dbReference>
<dbReference type="Gene3D" id="3.40.390.10">
    <property type="entry name" value="Collagenase (Catalytic Domain)"/>
    <property type="match status" value="1"/>
</dbReference>
<evidence type="ECO:0000256" key="4">
    <source>
        <dbReference type="ARBA" id="ARBA00022723"/>
    </source>
</evidence>
<evidence type="ECO:0000256" key="1">
    <source>
        <dbReference type="ARBA" id="ARBA00001947"/>
    </source>
</evidence>
<dbReference type="Proteomes" id="UP000469159">
    <property type="component" value="Unassembled WGS sequence"/>
</dbReference>
<protein>
    <submittedName>
        <fullName evidence="11">M13 family peptidase</fullName>
    </submittedName>
</protein>
<dbReference type="OrthoDB" id="9775677at2"/>
<accession>A0A6I4US84</accession>